<keyword evidence="1 2" id="KW-1015">Disulfide bond</keyword>
<evidence type="ECO:0000313" key="5">
    <source>
        <dbReference type="EMBL" id="GBL88682.1"/>
    </source>
</evidence>
<proteinExistence type="predicted"/>
<protein>
    <recommendedName>
        <fullName evidence="7">CUB domain-containing protein</fullName>
    </recommendedName>
</protein>
<dbReference type="OrthoDB" id="6437488at2759"/>
<keyword evidence="4" id="KW-1133">Transmembrane helix</keyword>
<keyword evidence="4" id="KW-0812">Transmembrane</keyword>
<feature type="compositionally biased region" description="Basic and acidic residues" evidence="3">
    <location>
        <begin position="247"/>
        <end position="271"/>
    </location>
</feature>
<dbReference type="InterPro" id="IPR042333">
    <property type="entry name" value="LRAD2/Mig-13-like"/>
</dbReference>
<evidence type="ECO:0000256" key="1">
    <source>
        <dbReference type="ARBA" id="ARBA00023157"/>
    </source>
</evidence>
<evidence type="ECO:0000256" key="2">
    <source>
        <dbReference type="PROSITE-ProRule" id="PRU00124"/>
    </source>
</evidence>
<comment type="caution">
    <text evidence="5">The sequence shown here is derived from an EMBL/GenBank/DDBJ whole genome shotgun (WGS) entry which is preliminary data.</text>
</comment>
<dbReference type="SMART" id="SM00192">
    <property type="entry name" value="LDLa"/>
    <property type="match status" value="1"/>
</dbReference>
<feature type="transmembrane region" description="Helical" evidence="4">
    <location>
        <begin position="195"/>
        <end position="217"/>
    </location>
</feature>
<evidence type="ECO:0000313" key="6">
    <source>
        <dbReference type="Proteomes" id="UP000499080"/>
    </source>
</evidence>
<dbReference type="PANTHER" id="PTHR24652">
    <property type="entry name" value="LOW-DENSITY LIPOPROTEIN RECEPTOR CLASS A DOMAIN-CONTAINING PROTEIN 2"/>
    <property type="match status" value="1"/>
</dbReference>
<feature type="disulfide bond" evidence="2">
    <location>
        <begin position="151"/>
        <end position="169"/>
    </location>
</feature>
<dbReference type="Proteomes" id="UP000499080">
    <property type="component" value="Unassembled WGS sequence"/>
</dbReference>
<dbReference type="Gene3D" id="4.10.400.10">
    <property type="entry name" value="Low-density Lipoprotein Receptor"/>
    <property type="match status" value="1"/>
</dbReference>
<dbReference type="AlphaFoldDB" id="A0A4Y2B8K1"/>
<comment type="caution">
    <text evidence="2">Lacks conserved residue(s) required for the propagation of feature annotation.</text>
</comment>
<name>A0A4Y2B8K1_ARAVE</name>
<dbReference type="InterPro" id="IPR002172">
    <property type="entry name" value="LDrepeatLR_classA_rpt"/>
</dbReference>
<keyword evidence="4" id="KW-0472">Membrane</keyword>
<evidence type="ECO:0000256" key="3">
    <source>
        <dbReference type="SAM" id="MobiDB-lite"/>
    </source>
</evidence>
<evidence type="ECO:0008006" key="7">
    <source>
        <dbReference type="Google" id="ProtNLM"/>
    </source>
</evidence>
<reference evidence="5 6" key="1">
    <citation type="journal article" date="2019" name="Sci. Rep.">
        <title>Orb-weaving spider Araneus ventricosus genome elucidates the spidroin gene catalogue.</title>
        <authorList>
            <person name="Kono N."/>
            <person name="Nakamura H."/>
            <person name="Ohtoshi R."/>
            <person name="Moran D.A.P."/>
            <person name="Shinohara A."/>
            <person name="Yoshida Y."/>
            <person name="Fujiwara M."/>
            <person name="Mori M."/>
            <person name="Tomita M."/>
            <person name="Arakawa K."/>
        </authorList>
    </citation>
    <scope>NUCLEOTIDE SEQUENCE [LARGE SCALE GENOMIC DNA]</scope>
</reference>
<organism evidence="5 6">
    <name type="scientific">Araneus ventricosus</name>
    <name type="common">Orbweaver spider</name>
    <name type="synonym">Epeira ventricosa</name>
    <dbReference type="NCBI Taxonomy" id="182803"/>
    <lineage>
        <taxon>Eukaryota</taxon>
        <taxon>Metazoa</taxon>
        <taxon>Ecdysozoa</taxon>
        <taxon>Arthropoda</taxon>
        <taxon>Chelicerata</taxon>
        <taxon>Arachnida</taxon>
        <taxon>Araneae</taxon>
        <taxon>Araneomorphae</taxon>
        <taxon>Entelegynae</taxon>
        <taxon>Araneoidea</taxon>
        <taxon>Araneidae</taxon>
        <taxon>Araneus</taxon>
    </lineage>
</organism>
<keyword evidence="6" id="KW-1185">Reference proteome</keyword>
<dbReference type="CDD" id="cd00112">
    <property type="entry name" value="LDLa"/>
    <property type="match status" value="1"/>
</dbReference>
<feature type="region of interest" description="Disordered" evidence="3">
    <location>
        <begin position="240"/>
        <end position="292"/>
    </location>
</feature>
<dbReference type="EMBL" id="BGPR01000061">
    <property type="protein sequence ID" value="GBL88682.1"/>
    <property type="molecule type" value="Genomic_DNA"/>
</dbReference>
<dbReference type="InterPro" id="IPR036055">
    <property type="entry name" value="LDL_receptor-like_sf"/>
</dbReference>
<sequence>MYIVNKGVTYEVFPLDKYVGTNEAVISVGTYKNSSFVLRGFEPSTYELTNNTNFSIIIDIHDNDGIVVHISYLNVVAGCDSGEHIRISSQNKTVTFCQRILNPNAEPGSAYFHGKIVKISYITPSKITSFLQMTITGFTQGPCSSDDLFLCNSGICIWKGLVCDSQNNCGDGSDEHSPQSNSRCQTHSFDDMTNFIPLFIALPLLLLSVTLVLYCCIRRQSDESPYDAGEVVYVYEGDDSGTEEVQLSDRTDARKDKDRSTSVHNSEEMYHMKSRYSSDESASDATKDTKNS</sequence>
<evidence type="ECO:0000256" key="4">
    <source>
        <dbReference type="SAM" id="Phobius"/>
    </source>
</evidence>
<accession>A0A4Y2B8K1</accession>
<dbReference type="PANTHER" id="PTHR24652:SF67">
    <property type="entry name" value="LOW-DENSITY LIPOPROTEIN RECEPTOR CLASS A DOMAIN-CONTAINING PROTEIN 2"/>
    <property type="match status" value="1"/>
</dbReference>
<gene>
    <name evidence="5" type="ORF">AVEN_195666_1</name>
</gene>
<dbReference type="SUPFAM" id="SSF57424">
    <property type="entry name" value="LDL receptor-like module"/>
    <property type="match status" value="1"/>
</dbReference>
<dbReference type="Pfam" id="PF00057">
    <property type="entry name" value="Ldl_recept_a"/>
    <property type="match status" value="1"/>
</dbReference>
<dbReference type="PROSITE" id="PS50068">
    <property type="entry name" value="LDLRA_2"/>
    <property type="match status" value="1"/>
</dbReference>